<proteinExistence type="predicted"/>
<evidence type="ECO:0000256" key="1">
    <source>
        <dbReference type="ARBA" id="ARBA00023117"/>
    </source>
</evidence>
<gene>
    <name evidence="5" type="ORF">ONB1V03_LOCUS554</name>
</gene>
<feature type="domain" description="Bromo" evidence="4">
    <location>
        <begin position="507"/>
        <end position="577"/>
    </location>
</feature>
<feature type="compositionally biased region" description="Basic and acidic residues" evidence="3">
    <location>
        <begin position="219"/>
        <end position="235"/>
    </location>
</feature>
<dbReference type="OrthoDB" id="6514059at2759"/>
<feature type="compositionally biased region" description="Low complexity" evidence="3">
    <location>
        <begin position="264"/>
        <end position="278"/>
    </location>
</feature>
<dbReference type="PANTHER" id="PTHR47092">
    <property type="entry name" value="CAT EYE SYNDROME CRITICAL REGION PROTEIN 2"/>
    <property type="match status" value="1"/>
</dbReference>
<dbReference type="Proteomes" id="UP000728032">
    <property type="component" value="Unassembled WGS sequence"/>
</dbReference>
<sequence length="989" mass="113955">MEELQTYYQIPSIAHFCNLFRNFIDLPDFDYEDLEFAFISFLSSNDSPLDSIETNLVFRLICALLKGYFNTNINVTNWETYLEKLFKIQWVDIEKRRSPFVAFDEKGEEIGLKFSDLPLRTRVDIIHCLCDYRLFADDISQLVNDISGADYRVEPLGVDNKGYIYWYFYGTRLYRENPTVAQSLESNYNKFDESVAKRAEDIKRNIELEKQRAEQELKKQTLLEAKKKRESEKRNRSLPPKVLGSRTGLRQRKSEQSLPNGVITPKPTSKASSVSSVESNHKKCENDYKDIKEVSVSIRQRQEAWSLICQSEQDWKDLCQKFANSKSKCEIEFHKVLTDFVPQIYEFFEIQERERQKVERQKLLELLPRRLSSRIELKKLQKEKEDLEEEETSRRKQEESERKNVEIERHRSERIRQSREDRAQKRLQLAEERAERALKRQQMDFNEFNEFNEVDMDSQQSHQNADSNESQQQLQYIHEEFIDTPVVPTDTLDSLYEGLEKVICNVKSNRDAWPFVEPVDGNKFPMYYQVIEEPIDLSQIEMKIECREYKAFEEVERDFKLMVNNCETFNGPKNGYTLMAYGVWRAFKRASLKHLERELSVDESNAFIYPQKSIKINTKPAIEAKKKRIRNKRRSTFKALNVLAEAAEKAVEANESRLIKTTADTECMDTTSPTNSRLCDTNTTVTGSPNQLNSLQIHGDMWANFLFNANQTTDNHNVIHNVPNTTTTNPSTHENLTFKSLDEWSKSIKQSGNCIVLPQNAVIIPSPSKFTHCTNGTVVRPQISLKVVSTGNETNTNTNTIYVNSNISSNAFTSSVISNNENARKELVNSDPKRLVIKLSRCESGQVWKPVTLITSSAQNTFNANIITQSNAMNGQTVGTTFLRTIPSNCIPVKKRFVIQNPLNHKSLVDQNPALTLTTNSPISNNLNQIPQAFHITGIQTNQNSNVKVIRLKTVDQSLNGFPANQSPVIPKTVLMPFDKPMPNGNGLS</sequence>
<evidence type="ECO:0000313" key="6">
    <source>
        <dbReference type="Proteomes" id="UP000728032"/>
    </source>
</evidence>
<dbReference type="GO" id="GO:0006338">
    <property type="term" value="P:chromatin remodeling"/>
    <property type="evidence" value="ECO:0007669"/>
    <property type="project" value="InterPro"/>
</dbReference>
<dbReference type="EMBL" id="OC914867">
    <property type="protein sequence ID" value="CAD7637005.1"/>
    <property type="molecule type" value="Genomic_DNA"/>
</dbReference>
<dbReference type="InterPro" id="IPR001487">
    <property type="entry name" value="Bromodomain"/>
</dbReference>
<organism evidence="5">
    <name type="scientific">Oppiella nova</name>
    <dbReference type="NCBI Taxonomy" id="334625"/>
    <lineage>
        <taxon>Eukaryota</taxon>
        <taxon>Metazoa</taxon>
        <taxon>Ecdysozoa</taxon>
        <taxon>Arthropoda</taxon>
        <taxon>Chelicerata</taxon>
        <taxon>Arachnida</taxon>
        <taxon>Acari</taxon>
        <taxon>Acariformes</taxon>
        <taxon>Sarcoptiformes</taxon>
        <taxon>Oribatida</taxon>
        <taxon>Brachypylina</taxon>
        <taxon>Oppioidea</taxon>
        <taxon>Oppiidae</taxon>
        <taxon>Oppiella</taxon>
    </lineage>
</organism>
<evidence type="ECO:0000313" key="5">
    <source>
        <dbReference type="EMBL" id="CAD7637005.1"/>
    </source>
</evidence>
<keyword evidence="1 2" id="KW-0103">Bromodomain</keyword>
<name>A0A7R9LAB8_9ACAR</name>
<dbReference type="AlphaFoldDB" id="A0A7R9LAB8"/>
<feature type="region of interest" description="Disordered" evidence="3">
    <location>
        <begin position="382"/>
        <end position="425"/>
    </location>
</feature>
<evidence type="ECO:0000256" key="3">
    <source>
        <dbReference type="SAM" id="MobiDB-lite"/>
    </source>
</evidence>
<dbReference type="InterPro" id="IPR029614">
    <property type="entry name" value="CECR2"/>
</dbReference>
<reference evidence="5" key="1">
    <citation type="submission" date="2020-11" db="EMBL/GenBank/DDBJ databases">
        <authorList>
            <person name="Tran Van P."/>
        </authorList>
    </citation>
    <scope>NUCLEOTIDE SEQUENCE</scope>
</reference>
<feature type="region of interest" description="Disordered" evidence="3">
    <location>
        <begin position="219"/>
        <end position="279"/>
    </location>
</feature>
<dbReference type="Gene3D" id="1.20.920.10">
    <property type="entry name" value="Bromodomain-like"/>
    <property type="match status" value="1"/>
</dbReference>
<dbReference type="SMART" id="SM00297">
    <property type="entry name" value="BROMO"/>
    <property type="match status" value="1"/>
</dbReference>
<dbReference type="SUPFAM" id="SSF47370">
    <property type="entry name" value="Bromodomain"/>
    <property type="match status" value="1"/>
</dbReference>
<evidence type="ECO:0000259" key="4">
    <source>
        <dbReference type="PROSITE" id="PS50014"/>
    </source>
</evidence>
<dbReference type="InterPro" id="IPR036427">
    <property type="entry name" value="Bromodomain-like_sf"/>
</dbReference>
<evidence type="ECO:0000256" key="2">
    <source>
        <dbReference type="PROSITE-ProRule" id="PRU00035"/>
    </source>
</evidence>
<feature type="compositionally biased region" description="Basic and acidic residues" evidence="3">
    <location>
        <begin position="392"/>
        <end position="425"/>
    </location>
</feature>
<dbReference type="GO" id="GO:0090537">
    <property type="term" value="C:CERF complex"/>
    <property type="evidence" value="ECO:0007669"/>
    <property type="project" value="InterPro"/>
</dbReference>
<dbReference type="PANTHER" id="PTHR47092:SF1">
    <property type="entry name" value="CHROMATIN REMODELING REGULATOR CECR2"/>
    <property type="match status" value="1"/>
</dbReference>
<dbReference type="PROSITE" id="PS50014">
    <property type="entry name" value="BROMODOMAIN_2"/>
    <property type="match status" value="1"/>
</dbReference>
<accession>A0A7R9LAB8</accession>
<protein>
    <recommendedName>
        <fullName evidence="4">Bromo domain-containing protein</fullName>
    </recommendedName>
</protein>
<dbReference type="EMBL" id="CAJPVJ010000042">
    <property type="protein sequence ID" value="CAG2159370.1"/>
    <property type="molecule type" value="Genomic_DNA"/>
</dbReference>
<dbReference type="PRINTS" id="PR00503">
    <property type="entry name" value="BROMODOMAIN"/>
</dbReference>
<keyword evidence="6" id="KW-1185">Reference proteome</keyword>
<dbReference type="Pfam" id="PF00439">
    <property type="entry name" value="Bromodomain"/>
    <property type="match status" value="1"/>
</dbReference>